<dbReference type="EMBL" id="RQEV01000012">
    <property type="protein sequence ID" value="TGK17323.1"/>
    <property type="molecule type" value="Genomic_DNA"/>
</dbReference>
<organism evidence="2 3">
    <name type="scientific">Leptospira fluminis</name>
    <dbReference type="NCBI Taxonomy" id="2484979"/>
    <lineage>
        <taxon>Bacteria</taxon>
        <taxon>Pseudomonadati</taxon>
        <taxon>Spirochaetota</taxon>
        <taxon>Spirochaetia</taxon>
        <taxon>Leptospirales</taxon>
        <taxon>Leptospiraceae</taxon>
        <taxon>Leptospira</taxon>
    </lineage>
</organism>
<comment type="caution">
    <text evidence="2">The sequence shown here is derived from an EMBL/GenBank/DDBJ whole genome shotgun (WGS) entry which is preliminary data.</text>
</comment>
<dbReference type="OrthoDB" id="836517at2"/>
<gene>
    <name evidence="2" type="ORF">EHO61_13035</name>
</gene>
<evidence type="ECO:0000313" key="3">
    <source>
        <dbReference type="Proteomes" id="UP000297855"/>
    </source>
</evidence>
<dbReference type="RefSeq" id="WP_135814011.1">
    <property type="nucleotide sequence ID" value="NZ_RQEV01000012.1"/>
</dbReference>
<evidence type="ECO:0000313" key="2">
    <source>
        <dbReference type="EMBL" id="TGK17323.1"/>
    </source>
</evidence>
<dbReference type="GO" id="GO:0016491">
    <property type="term" value="F:oxidoreductase activity"/>
    <property type="evidence" value="ECO:0007669"/>
    <property type="project" value="InterPro"/>
</dbReference>
<dbReference type="Proteomes" id="UP000297855">
    <property type="component" value="Unassembled WGS sequence"/>
</dbReference>
<reference evidence="2" key="1">
    <citation type="journal article" date="2019" name="PLoS Negl. Trop. Dis.">
        <title>Revisiting the worldwide diversity of Leptospira species in the environment.</title>
        <authorList>
            <person name="Vincent A.T."/>
            <person name="Schiettekatte O."/>
            <person name="Bourhy P."/>
            <person name="Veyrier F.J."/>
            <person name="Picardeau M."/>
        </authorList>
    </citation>
    <scope>NUCLEOTIDE SEQUENCE [LARGE SCALE GENOMIC DNA]</scope>
    <source>
        <strain evidence="2">SCS5</strain>
    </source>
</reference>
<name>A0A4R9GP22_9LEPT</name>
<dbReference type="AlphaFoldDB" id="A0A4R9GP22"/>
<proteinExistence type="predicted"/>
<protein>
    <submittedName>
        <fullName evidence="2">DUF2236 domain-containing protein</fullName>
    </submittedName>
</protein>
<accession>A0A4R9GP22</accession>
<evidence type="ECO:0000259" key="1">
    <source>
        <dbReference type="Pfam" id="PF09995"/>
    </source>
</evidence>
<dbReference type="InterPro" id="IPR046366">
    <property type="entry name" value="MPAB"/>
</dbReference>
<keyword evidence="3" id="KW-1185">Reference proteome</keyword>
<dbReference type="PANTHER" id="PTHR36124:SF1">
    <property type="entry name" value="ER-BOUND OXYGENASE MPAB_MPAB'_RUBBER OXYGENASE CATALYTIC DOMAIN-CONTAINING PROTEIN"/>
    <property type="match status" value="1"/>
</dbReference>
<dbReference type="PANTHER" id="PTHR36124">
    <property type="match status" value="1"/>
</dbReference>
<dbReference type="Pfam" id="PF09995">
    <property type="entry name" value="MPAB_Lcp_cat"/>
    <property type="match status" value="1"/>
</dbReference>
<dbReference type="InterPro" id="IPR018713">
    <property type="entry name" value="MPAB/Lcp_cat_dom"/>
</dbReference>
<feature type="domain" description="ER-bound oxygenase mpaB/mpaB'/Rubber oxygenase catalytic" evidence="1">
    <location>
        <begin position="56"/>
        <end position="230"/>
    </location>
</feature>
<sequence>MFDRFRVLREISELDPEKDCHKIAFLSGSYDFPQDVEISLGLAFFRTYAIPSIAKILDATKQFENFGQKRYDDTTLILGEFLENGLDSENGKRAIDRLNEIHKRYGIKNEDFLYTLTTFIFEPARWNDRFGWRKSSPKEKLANFHLWRRIGERMNIKNLPRTYEEMEEFNRNFEKKSFQKTPEGMRLGAATIRIAVGRLPNLPGVHYLVSQALSSLMDPPLRASMGFSDPNPFFQFLTIAIFKIRAFLLKFMWPPRKKPFYVTKRKNPSYPNGYLIENLGPK</sequence>